<dbReference type="PROSITE" id="PS50007">
    <property type="entry name" value="PIPLC_X_DOMAIN"/>
    <property type="match status" value="1"/>
</dbReference>
<dbReference type="InterPro" id="IPR030395">
    <property type="entry name" value="GP_PDE_dom"/>
</dbReference>
<evidence type="ECO:0000313" key="3">
    <source>
        <dbReference type="Proteomes" id="UP000831786"/>
    </source>
</evidence>
<evidence type="ECO:0000259" key="1">
    <source>
        <dbReference type="PROSITE" id="PS51704"/>
    </source>
</evidence>
<dbReference type="SUPFAM" id="SSF51695">
    <property type="entry name" value="PLC-like phosphodiesterases"/>
    <property type="match status" value="1"/>
</dbReference>
<dbReference type="EMBL" id="CP095045">
    <property type="protein sequence ID" value="UOQ58293.1"/>
    <property type="molecule type" value="Genomic_DNA"/>
</dbReference>
<name>A0ABY4FPS8_9MICO</name>
<protein>
    <submittedName>
        <fullName evidence="2">Glycerophosphodiester phosphodiesterase</fullName>
    </submittedName>
</protein>
<proteinExistence type="predicted"/>
<dbReference type="PANTHER" id="PTHR43805:SF1">
    <property type="entry name" value="GP-PDE DOMAIN-CONTAINING PROTEIN"/>
    <property type="match status" value="1"/>
</dbReference>
<sequence length="256" mass="26664">MAHPYLADPVRPRVLAHRGLVRPADAARGVAENTRAAFRAALAAGARYLETDCRATRDGEIVLVHDAELGRVAGDPRRVADLTHAELGALLAGRGGLLTLDEALAEFPDARFNVDVKAAEAAAGVGRIAAGQAHRVLVTSFSEALRRAALAAAAAVPGSVRPATAPGRGGIVRVLLAVASGSRARVARALAGIDALQIPERQGIVPVLTPRVVDAAHRHGVEVHVWTVNDPARMRALVARGVDGIITDRADLALSR</sequence>
<dbReference type="Gene3D" id="3.20.20.190">
    <property type="entry name" value="Phosphatidylinositol (PI) phosphodiesterase"/>
    <property type="match status" value="1"/>
</dbReference>
<gene>
    <name evidence="2" type="ORF">MUN78_05470</name>
</gene>
<organism evidence="2 3">
    <name type="scientific">Leucobacter allii</name>
    <dbReference type="NCBI Taxonomy" id="2932247"/>
    <lineage>
        <taxon>Bacteria</taxon>
        <taxon>Bacillati</taxon>
        <taxon>Actinomycetota</taxon>
        <taxon>Actinomycetes</taxon>
        <taxon>Micrococcales</taxon>
        <taxon>Microbacteriaceae</taxon>
        <taxon>Leucobacter</taxon>
    </lineage>
</organism>
<dbReference type="Proteomes" id="UP000831786">
    <property type="component" value="Chromosome"/>
</dbReference>
<feature type="domain" description="GP-PDE" evidence="1">
    <location>
        <begin position="12"/>
        <end position="256"/>
    </location>
</feature>
<reference evidence="2 3" key="1">
    <citation type="submission" date="2022-04" db="EMBL/GenBank/DDBJ databases">
        <title>Leucobacter sp. isolated from rhizosphere of garlic.</title>
        <authorList>
            <person name="Won M."/>
            <person name="Lee C.-M."/>
            <person name="Woen H.-Y."/>
            <person name="Kwon S.-W."/>
        </authorList>
    </citation>
    <scope>NUCLEOTIDE SEQUENCE [LARGE SCALE GENOMIC DNA]</scope>
    <source>
        <strain evidence="2 3">H21R-40</strain>
    </source>
</reference>
<dbReference type="PROSITE" id="PS51704">
    <property type="entry name" value="GP_PDE"/>
    <property type="match status" value="1"/>
</dbReference>
<dbReference type="PANTHER" id="PTHR43805">
    <property type="entry name" value="GLYCEROPHOSPHORYL DIESTER PHOSPHODIESTERASE"/>
    <property type="match status" value="1"/>
</dbReference>
<keyword evidence="3" id="KW-1185">Reference proteome</keyword>
<dbReference type="Pfam" id="PF03009">
    <property type="entry name" value="GDPD"/>
    <property type="match status" value="1"/>
</dbReference>
<dbReference type="RefSeq" id="WP_244729336.1">
    <property type="nucleotide sequence ID" value="NZ_CP095045.1"/>
</dbReference>
<accession>A0ABY4FPS8</accession>
<dbReference type="InterPro" id="IPR017946">
    <property type="entry name" value="PLC-like_Pdiesterase_TIM-brl"/>
</dbReference>
<evidence type="ECO:0000313" key="2">
    <source>
        <dbReference type="EMBL" id="UOQ58293.1"/>
    </source>
</evidence>